<reference evidence="5" key="1">
    <citation type="journal article" date="2021" name="Mol. Plant Pathol.">
        <title>A 20-kb lineage-specific genomic region tames virulence in pathogenic amphidiploid Verticillium longisporum.</title>
        <authorList>
            <person name="Harting R."/>
            <person name="Starke J."/>
            <person name="Kusch H."/>
            <person name="Poggeler S."/>
            <person name="Maurus I."/>
            <person name="Schluter R."/>
            <person name="Landesfeind M."/>
            <person name="Bulla I."/>
            <person name="Nowrousian M."/>
            <person name="de Jonge R."/>
            <person name="Stahlhut G."/>
            <person name="Hoff K.J."/>
            <person name="Asshauer K.P."/>
            <person name="Thurmer A."/>
            <person name="Stanke M."/>
            <person name="Daniel R."/>
            <person name="Morgenstern B."/>
            <person name="Thomma B.P.H.J."/>
            <person name="Kronstad J.W."/>
            <person name="Braus-Stromeyer S.A."/>
            <person name="Braus G.H."/>
        </authorList>
    </citation>
    <scope>NUCLEOTIDE SEQUENCE</scope>
    <source>
        <strain evidence="5">Vl32</strain>
    </source>
</reference>
<keyword evidence="1" id="KW-0547">Nucleotide-binding</keyword>
<dbReference type="InterPro" id="IPR041569">
    <property type="entry name" value="AAA_lid_3"/>
</dbReference>
<dbReference type="EMBL" id="JAEMWZ010000075">
    <property type="protein sequence ID" value="KAG7138326.1"/>
    <property type="molecule type" value="Genomic_DNA"/>
</dbReference>
<evidence type="ECO:0000313" key="5">
    <source>
        <dbReference type="EMBL" id="KAG7138326.1"/>
    </source>
</evidence>
<dbReference type="PANTHER" id="PTHR23077">
    <property type="entry name" value="AAA-FAMILY ATPASE"/>
    <property type="match status" value="1"/>
</dbReference>
<dbReference type="InterPro" id="IPR003959">
    <property type="entry name" value="ATPase_AAA_core"/>
</dbReference>
<dbReference type="InterPro" id="IPR050168">
    <property type="entry name" value="AAA_ATPase_domain"/>
</dbReference>
<evidence type="ECO:0000256" key="3">
    <source>
        <dbReference type="ARBA" id="ARBA00023054"/>
    </source>
</evidence>
<keyword evidence="2" id="KW-0067">ATP-binding</keyword>
<evidence type="ECO:0000313" key="6">
    <source>
        <dbReference type="Proteomes" id="UP000689129"/>
    </source>
</evidence>
<dbReference type="PANTHER" id="PTHR23077:SF27">
    <property type="entry name" value="ATPASE FAMILY GENE 2 PROTEIN HOMOLOG A"/>
    <property type="match status" value="1"/>
</dbReference>
<organism evidence="5 6">
    <name type="scientific">Verticillium longisporum</name>
    <name type="common">Verticillium dahliae var. longisporum</name>
    <dbReference type="NCBI Taxonomy" id="100787"/>
    <lineage>
        <taxon>Eukaryota</taxon>
        <taxon>Fungi</taxon>
        <taxon>Dikarya</taxon>
        <taxon>Ascomycota</taxon>
        <taxon>Pezizomycotina</taxon>
        <taxon>Sordariomycetes</taxon>
        <taxon>Hypocreomycetidae</taxon>
        <taxon>Glomerellales</taxon>
        <taxon>Plectosphaerellaceae</taxon>
        <taxon>Verticillium</taxon>
    </lineage>
</organism>
<dbReference type="PROSITE" id="PS00674">
    <property type="entry name" value="AAA"/>
    <property type="match status" value="1"/>
</dbReference>
<accession>A0A8I3ASX8</accession>
<keyword evidence="3" id="KW-0175">Coiled coil</keyword>
<gene>
    <name evidence="5" type="ORF">HYQ45_004570</name>
</gene>
<sequence length="758" mass="82039">MVTSKEVTGKVRPVGTWDQSQEKSSLVGAARVWVNKDTLILLTGGVESTKRCWIERTAPAAALEDDAEASSSKPVRRQAVLSCLLDKKVPPNVFLTTDAYREAAGLKLGDQLSIKLCDESSVPAAKSIVLEPLDAVAAKETPNWEHAVWFPLKRAVHVFPGMTFDCTIATYKKRFRVQSVNAETDNIAACSDDPPTVSFRQPVTDAHVAPTKLIVPDIPGLAAESKKLNDFLRGFNAPFLHPRHRRSCGIAIHGGHGTGKSNLLDVVAATKWGTVFRVQVLDKSSTVEETFKQAKAQRPSIILIDDLHALIGKDRANSSTIIFKLGQQLDELAEEASTHGALPKVAVIASCSDYLTDMPAELQRSTRFQLNIALPIPNLAGREQVLHTMSESIAPEERSELVAYLAKHTHAFNPADLDRLMSTAIHLLETRIDPDQQGHALPSTPYVTRADLDAALRCTRPTAMHDINLKPPTIQWSDIGGQDGLKKALKRMIALSTTTDPRVRALIINPPKGLLLYGPPGCSKTMSAQALATESNFNFFAVKGAELLNMYVGESERAVRELFQRAREAAPSIIFFDEIDSIGGQRAGGGGSGGGGGGGGAARSQGSVNMLTTLLTEMDGFESLPGVLILAATNRPEAIDPALLRPGRFDSLVYVGMPTEAGREAILRTYMGKVRSEPGMDFTELARRADGFSGAEMKQICNMASERAVDECLDGIRTGDDSMITFRDIAGAMETMPKGVTAAMLAGYEKWATRFSRQ</sequence>
<dbReference type="GO" id="GO:0005737">
    <property type="term" value="C:cytoplasm"/>
    <property type="evidence" value="ECO:0007669"/>
    <property type="project" value="TreeGrafter"/>
</dbReference>
<proteinExistence type="predicted"/>
<dbReference type="AlphaFoldDB" id="A0A8I3ASX8"/>
<dbReference type="SMART" id="SM00382">
    <property type="entry name" value="AAA"/>
    <property type="match status" value="2"/>
</dbReference>
<feature type="domain" description="AAA+ ATPase" evidence="4">
    <location>
        <begin position="510"/>
        <end position="659"/>
    </location>
</feature>
<name>A0A8I3ASX8_VERLO</name>
<feature type="domain" description="AAA+ ATPase" evidence="4">
    <location>
        <begin position="246"/>
        <end position="378"/>
    </location>
</feature>
<evidence type="ECO:0000256" key="2">
    <source>
        <dbReference type="ARBA" id="ARBA00022840"/>
    </source>
</evidence>
<dbReference type="Pfam" id="PF00004">
    <property type="entry name" value="AAA"/>
    <property type="match status" value="2"/>
</dbReference>
<dbReference type="InterPro" id="IPR003960">
    <property type="entry name" value="ATPase_AAA_CS"/>
</dbReference>
<protein>
    <submittedName>
        <fullName evidence="5">ATPase family gene 2 protein like</fullName>
    </submittedName>
</protein>
<evidence type="ECO:0000259" key="4">
    <source>
        <dbReference type="SMART" id="SM00382"/>
    </source>
</evidence>
<comment type="caution">
    <text evidence="5">The sequence shown here is derived from an EMBL/GenBank/DDBJ whole genome shotgun (WGS) entry which is preliminary data.</text>
</comment>
<dbReference type="GO" id="GO:0005524">
    <property type="term" value="F:ATP binding"/>
    <property type="evidence" value="ECO:0007669"/>
    <property type="project" value="UniProtKB-KW"/>
</dbReference>
<dbReference type="GO" id="GO:0016887">
    <property type="term" value="F:ATP hydrolysis activity"/>
    <property type="evidence" value="ECO:0007669"/>
    <property type="project" value="InterPro"/>
</dbReference>
<dbReference type="Proteomes" id="UP000689129">
    <property type="component" value="Unassembled WGS sequence"/>
</dbReference>
<dbReference type="Pfam" id="PF17862">
    <property type="entry name" value="AAA_lid_3"/>
    <property type="match status" value="1"/>
</dbReference>
<dbReference type="InterPro" id="IPR003593">
    <property type="entry name" value="AAA+_ATPase"/>
</dbReference>
<dbReference type="OrthoDB" id="27435at2759"/>
<evidence type="ECO:0000256" key="1">
    <source>
        <dbReference type="ARBA" id="ARBA00022741"/>
    </source>
</evidence>
<dbReference type="FunFam" id="3.40.50.300:FF:001025">
    <property type="entry name" value="ATPase family, AAA domain-containing 2B"/>
    <property type="match status" value="1"/>
</dbReference>